<keyword evidence="1" id="KW-0812">Transmembrane</keyword>
<proteinExistence type="predicted"/>
<protein>
    <submittedName>
        <fullName evidence="2">Glucosyltransferase domain-containing protein</fullName>
    </submittedName>
</protein>
<feature type="transmembrane region" description="Helical" evidence="1">
    <location>
        <begin position="167"/>
        <end position="196"/>
    </location>
</feature>
<organism evidence="2 3">
    <name type="scientific">Blautia ammoniilytica</name>
    <dbReference type="NCBI Taxonomy" id="2981782"/>
    <lineage>
        <taxon>Bacteria</taxon>
        <taxon>Bacillati</taxon>
        <taxon>Bacillota</taxon>
        <taxon>Clostridia</taxon>
        <taxon>Lachnospirales</taxon>
        <taxon>Lachnospiraceae</taxon>
        <taxon>Blautia</taxon>
    </lineage>
</organism>
<name>A0ABT2TQT1_9FIRM</name>
<gene>
    <name evidence="2" type="ORF">OCV61_04100</name>
</gene>
<feature type="transmembrane region" description="Helical" evidence="1">
    <location>
        <begin position="9"/>
        <end position="31"/>
    </location>
</feature>
<feature type="transmembrane region" description="Helical" evidence="1">
    <location>
        <begin position="114"/>
        <end position="130"/>
    </location>
</feature>
<feature type="transmembrane region" description="Helical" evidence="1">
    <location>
        <begin position="249"/>
        <end position="270"/>
    </location>
</feature>
<feature type="transmembrane region" description="Helical" evidence="1">
    <location>
        <begin position="354"/>
        <end position="376"/>
    </location>
</feature>
<dbReference type="RefSeq" id="WP_158420788.1">
    <property type="nucleotide sequence ID" value="NZ_JAOQJL010000006.1"/>
</dbReference>
<feature type="transmembrane region" description="Helical" evidence="1">
    <location>
        <begin position="290"/>
        <end position="308"/>
    </location>
</feature>
<dbReference type="Proteomes" id="UP001652409">
    <property type="component" value="Unassembled WGS sequence"/>
</dbReference>
<feature type="transmembrane region" description="Helical" evidence="1">
    <location>
        <begin position="388"/>
        <end position="406"/>
    </location>
</feature>
<feature type="transmembrane region" description="Helical" evidence="1">
    <location>
        <begin position="84"/>
        <end position="102"/>
    </location>
</feature>
<comment type="caution">
    <text evidence="2">The sequence shown here is derived from an EMBL/GenBank/DDBJ whole genome shotgun (WGS) entry which is preliminary data.</text>
</comment>
<feature type="transmembrane region" description="Helical" evidence="1">
    <location>
        <begin position="320"/>
        <end position="342"/>
    </location>
</feature>
<accession>A0ABT2TQT1</accession>
<keyword evidence="3" id="KW-1185">Reference proteome</keyword>
<dbReference type="EMBL" id="JAOQJL010000006">
    <property type="protein sequence ID" value="MCU6764589.1"/>
    <property type="molecule type" value="Genomic_DNA"/>
</dbReference>
<evidence type="ECO:0000313" key="3">
    <source>
        <dbReference type="Proteomes" id="UP001652409"/>
    </source>
</evidence>
<feature type="transmembrane region" description="Helical" evidence="1">
    <location>
        <begin position="142"/>
        <end position="160"/>
    </location>
</feature>
<evidence type="ECO:0000256" key="1">
    <source>
        <dbReference type="SAM" id="Phobius"/>
    </source>
</evidence>
<keyword evidence="1" id="KW-1133">Transmembrane helix</keyword>
<reference evidence="2 3" key="1">
    <citation type="journal article" date="2021" name="ISME Commun">
        <title>Automated analysis of genomic sequences facilitates high-throughput and comprehensive description of bacteria.</title>
        <authorList>
            <person name="Hitch T.C.A."/>
        </authorList>
    </citation>
    <scope>NUCLEOTIDE SEQUENCE [LARGE SCALE GENOMIC DNA]</scope>
    <source>
        <strain evidence="2 3">Sanger_23</strain>
    </source>
</reference>
<sequence length="556" mass="63939">MEEKKRNQCFIFLMVVGTVLLFFPLLTLGIMHNDELLARYWSMRGVKEFLTHSYTELLQGKGRAMSCLVVPVTQILGYIGKSRYCFRILQVLTVISNIGLFAKLTEEIFHKKTLTGIVTVLLALFMPLSFEPTLPNAYVTLYGIPLTLLYVSLLLYIYYLRTEKKKYMIIAMILFWIVCCSYEAFITYTPVFLLLGITERHMYSWKKIKENIKPCLVPIIVGCVFLACYVVTGKIFPSQYDGTQIGFNLKASLVIIKNLLRSAVPGGLFLSDKYLYLFNYYKHWLSTEGVIRVIAILMIAGYALWKIFRKEVEKEKKELGKSLLILVMLLGCAVLPFLPISVSKMYQGNVGEQGFISLPVSYFSYFVMTLAFSYIVWGLTRFIRFKKVISVVMLVGILSLGCAIQLENDIFSREMDYDFTRLENIEALFRTDTINEYNGKEICSKEIYQAYNTLAVHDSYWTDYAQLQGKNISVLRADHAGPLQLYATSAELFTVVDKENGNYVAFSRTQISDTCAMKVGWKQYIYLDPVESPQKDGDYYIYRGIYDKKDIHKSEV</sequence>
<feature type="transmembrane region" description="Helical" evidence="1">
    <location>
        <begin position="216"/>
        <end position="237"/>
    </location>
</feature>
<evidence type="ECO:0000313" key="2">
    <source>
        <dbReference type="EMBL" id="MCU6764589.1"/>
    </source>
</evidence>
<keyword evidence="1" id="KW-0472">Membrane</keyword>